<dbReference type="SMART" id="SM00642">
    <property type="entry name" value="Aamy"/>
    <property type="match status" value="1"/>
</dbReference>
<dbReference type="PANTHER" id="PTHR43651:SF11">
    <property type="entry name" value="MALTO-OLIGOSYLTREHALOSE TREHALOHYDROLASE"/>
    <property type="match status" value="1"/>
</dbReference>
<evidence type="ECO:0000256" key="15">
    <source>
        <dbReference type="PIRSR" id="PIRSR006337-1"/>
    </source>
</evidence>
<feature type="active site" description="Nucleophile" evidence="15">
    <location>
        <position position="244"/>
    </location>
</feature>
<dbReference type="CDD" id="cd11325">
    <property type="entry name" value="AmyAc_GTHase"/>
    <property type="match status" value="1"/>
</dbReference>
<evidence type="ECO:0000256" key="4">
    <source>
        <dbReference type="ARBA" id="ARBA00012268"/>
    </source>
</evidence>
<evidence type="ECO:0000256" key="13">
    <source>
        <dbReference type="NCBIfam" id="TIGR02402"/>
    </source>
</evidence>
<feature type="domain" description="Glycosyl hydrolase family 13 catalytic" evidence="18">
    <location>
        <begin position="99"/>
        <end position="444"/>
    </location>
</feature>
<keyword evidence="7 14" id="KW-0378">Hydrolase</keyword>
<dbReference type="Pfam" id="PF11941">
    <property type="entry name" value="DUF3459"/>
    <property type="match status" value="1"/>
</dbReference>
<dbReference type="SUPFAM" id="SSF51445">
    <property type="entry name" value="(Trans)glycosidases"/>
    <property type="match status" value="1"/>
</dbReference>
<evidence type="ECO:0000256" key="5">
    <source>
        <dbReference type="ARBA" id="ARBA00015938"/>
    </source>
</evidence>
<proteinExistence type="inferred from homology"/>
<comment type="caution">
    <text evidence="19">The sequence shown here is derived from an EMBL/GenBank/DDBJ whole genome shotgun (WGS) entry which is preliminary data.</text>
</comment>
<comment type="subcellular location">
    <subcellularLocation>
        <location evidence="1 15">Cytoplasm</location>
    </subcellularLocation>
</comment>
<feature type="binding site" evidence="16">
    <location>
        <begin position="242"/>
        <end position="247"/>
    </location>
    <ligand>
        <name>substrate</name>
    </ligand>
</feature>
<dbReference type="InterPro" id="IPR022567">
    <property type="entry name" value="DUF3459"/>
</dbReference>
<evidence type="ECO:0000256" key="16">
    <source>
        <dbReference type="PIRSR" id="PIRSR006337-2"/>
    </source>
</evidence>
<feature type="active site" description="Proton donor" evidence="15">
    <location>
        <position position="281"/>
    </location>
</feature>
<evidence type="ECO:0000256" key="1">
    <source>
        <dbReference type="ARBA" id="ARBA00004496"/>
    </source>
</evidence>
<dbReference type="InterPro" id="IPR006047">
    <property type="entry name" value="GH13_cat_dom"/>
</dbReference>
<accession>A0A846WDC2</accession>
<dbReference type="GO" id="GO:0005992">
    <property type="term" value="P:trehalose biosynthetic process"/>
    <property type="evidence" value="ECO:0007669"/>
    <property type="project" value="UniProtKB-UniRule"/>
</dbReference>
<evidence type="ECO:0000256" key="2">
    <source>
        <dbReference type="ARBA" id="ARBA00005199"/>
    </source>
</evidence>
<dbReference type="GO" id="GO:0005737">
    <property type="term" value="C:cytoplasm"/>
    <property type="evidence" value="ECO:0007669"/>
    <property type="project" value="UniProtKB-SubCell"/>
</dbReference>
<dbReference type="Proteomes" id="UP000572007">
    <property type="component" value="Unassembled WGS sequence"/>
</dbReference>
<comment type="similarity">
    <text evidence="3 14">Belongs to the glycosyl hydrolase 13 family.</text>
</comment>
<dbReference type="Pfam" id="PF00128">
    <property type="entry name" value="Alpha-amylase"/>
    <property type="match status" value="1"/>
</dbReference>
<evidence type="ECO:0000313" key="19">
    <source>
        <dbReference type="EMBL" id="NKX90783.1"/>
    </source>
</evidence>
<evidence type="ECO:0000256" key="7">
    <source>
        <dbReference type="ARBA" id="ARBA00022801"/>
    </source>
</evidence>
<evidence type="ECO:0000313" key="20">
    <source>
        <dbReference type="Proteomes" id="UP000572007"/>
    </source>
</evidence>
<dbReference type="CDD" id="cd02853">
    <property type="entry name" value="E_set_MTHase_like_N"/>
    <property type="match status" value="1"/>
</dbReference>
<evidence type="ECO:0000256" key="8">
    <source>
        <dbReference type="ARBA" id="ARBA00023277"/>
    </source>
</evidence>
<keyword evidence="6" id="KW-0963">Cytoplasm</keyword>
<dbReference type="SUPFAM" id="SSF81296">
    <property type="entry name" value="E set domains"/>
    <property type="match status" value="1"/>
</dbReference>
<sequence>MRQFRVWAPEASAMRLQLEGVVRPMRRNGGGWWSVRADADQGAEYGFLIDDDPAVLPDPRSPRQPNGVHALSAVHDLDTSVWTDQSWTGRQLAGSVFYELHIGTFTPDGTFDAAIEHLDHLVELGVTTVELMPVNAFDGTHNWGYDGVLWYAVQETYGGPDGLQRFVDACHARGLAVCLDVVYNHLGPSGNYVPRFGPYLTTGRNTWGQSVNLDGPGSDAVRRHIIDNALRWLRDFHIDALRLDAVHALVDHTATHLLEELVVETTALSAHLGRPLTLIAESDLNDPRLITPRAAGGYGLTGQWNDDLHHAVHTAVSGERQGYYADFGSLACLAQTLTHGFFHAATYSSFRGRTHGIPIRRDLIPGSALLGYTCNHDQIGNRALGDRPSDYLTPGQLAVKAALVLLSASTPMLFMGEEWGARTPFQFFTSHTDPVIGAATADGRRAEFAAHGWATDDVPDPQDPATFTRSKLDWTERGREPHARLLACYRALLALRKSRPEFGDPWLERVWADYDESARWFVLRRGRISVVCNLSEDEAVIPVYGRVLLAWAPATENEGGTLVSGHSFVVLEEGEGTGTVVTD</sequence>
<name>A0A846WDC2_9NOCA</name>
<dbReference type="InterPro" id="IPR012768">
    <property type="entry name" value="Trehalose_TreZ"/>
</dbReference>
<evidence type="ECO:0000256" key="14">
    <source>
        <dbReference type="PIRNR" id="PIRNR006337"/>
    </source>
</evidence>
<organism evidence="19 20">
    <name type="scientific">Nocardia coubleae</name>
    <dbReference type="NCBI Taxonomy" id="356147"/>
    <lineage>
        <taxon>Bacteria</taxon>
        <taxon>Bacillati</taxon>
        <taxon>Actinomycetota</taxon>
        <taxon>Actinomycetes</taxon>
        <taxon>Mycobacteriales</taxon>
        <taxon>Nocardiaceae</taxon>
        <taxon>Nocardia</taxon>
    </lineage>
</organism>
<comment type="catalytic activity">
    <reaction evidence="12 14">
        <text>hydrolysis of (1-&gt;4)-alpha-D-glucosidic linkage in 4-alpha-D-[(1-&gt;4)-alpha-D-glucanosyl]n trehalose to yield trehalose and (1-&gt;4)-alpha-D-glucan.</text>
        <dbReference type="EC" id="3.2.1.141"/>
    </reaction>
</comment>
<dbReference type="Gene3D" id="2.60.40.10">
    <property type="entry name" value="Immunoglobulins"/>
    <property type="match status" value="1"/>
</dbReference>
<dbReference type="InterPro" id="IPR014756">
    <property type="entry name" value="Ig_E-set"/>
</dbReference>
<dbReference type="InterPro" id="IPR044901">
    <property type="entry name" value="Trehalose_TreZ_E-set_sf"/>
</dbReference>
<dbReference type="EMBL" id="JAAXOM010000008">
    <property type="protein sequence ID" value="NKX90783.1"/>
    <property type="molecule type" value="Genomic_DNA"/>
</dbReference>
<dbReference type="PIRSF" id="PIRSF006337">
    <property type="entry name" value="Trehalose_TreZ"/>
    <property type="match status" value="1"/>
</dbReference>
<comment type="pathway">
    <text evidence="2 14">Glycan biosynthesis; trehalose biosynthesis.</text>
</comment>
<keyword evidence="20" id="KW-1185">Reference proteome</keyword>
<dbReference type="RefSeq" id="WP_067642805.1">
    <property type="nucleotide sequence ID" value="NZ_JAAXOM010000008.1"/>
</dbReference>
<feature type="binding site" evidence="16">
    <location>
        <begin position="376"/>
        <end position="381"/>
    </location>
    <ligand>
        <name>substrate</name>
    </ligand>
</feature>
<evidence type="ECO:0000256" key="10">
    <source>
        <dbReference type="ARBA" id="ARBA00032057"/>
    </source>
</evidence>
<keyword evidence="9 14" id="KW-0326">Glycosidase</keyword>
<feature type="site" description="Transition state stabilizer" evidence="17">
    <location>
        <position position="377"/>
    </location>
</feature>
<reference evidence="19 20" key="1">
    <citation type="submission" date="2020-04" db="EMBL/GenBank/DDBJ databases">
        <title>MicrobeNet Type strains.</title>
        <authorList>
            <person name="Nicholson A.C."/>
        </authorList>
    </citation>
    <scope>NUCLEOTIDE SEQUENCE [LARGE SCALE GENOMIC DNA]</scope>
    <source>
        <strain evidence="19 20">DSM 44960</strain>
    </source>
</reference>
<evidence type="ECO:0000256" key="12">
    <source>
        <dbReference type="ARBA" id="ARBA00034013"/>
    </source>
</evidence>
<dbReference type="AlphaFoldDB" id="A0A846WDC2"/>
<dbReference type="InterPro" id="IPR013783">
    <property type="entry name" value="Ig-like_fold"/>
</dbReference>
<evidence type="ECO:0000256" key="11">
    <source>
        <dbReference type="ARBA" id="ARBA00033284"/>
    </source>
</evidence>
<gene>
    <name evidence="19" type="primary">treZ</name>
    <name evidence="19" type="ORF">HGA10_26200</name>
</gene>
<protein>
    <recommendedName>
        <fullName evidence="5 13">Malto-oligosyltrehalose trehalohydrolase</fullName>
        <shortName evidence="14">MTHase</shortName>
        <ecNumber evidence="4 13">3.2.1.141</ecNumber>
    </recommendedName>
    <alternativeName>
        <fullName evidence="11 14">4-alpha-D-((1-&gt;4)-alpha-D-glucano)trehalose trehalohydrolase</fullName>
    </alternativeName>
    <alternativeName>
        <fullName evidence="10 14">Maltooligosyl trehalose trehalohydrolase</fullName>
    </alternativeName>
</protein>
<dbReference type="Gene3D" id="3.20.20.80">
    <property type="entry name" value="Glycosidases"/>
    <property type="match status" value="1"/>
</dbReference>
<keyword evidence="8" id="KW-0119">Carbohydrate metabolism</keyword>
<dbReference type="UniPathway" id="UPA00299"/>
<dbReference type="NCBIfam" id="TIGR02402">
    <property type="entry name" value="trehalose_TreZ"/>
    <property type="match status" value="1"/>
</dbReference>
<evidence type="ECO:0000256" key="3">
    <source>
        <dbReference type="ARBA" id="ARBA00008061"/>
    </source>
</evidence>
<dbReference type="EC" id="3.2.1.141" evidence="4 13"/>
<evidence type="ECO:0000259" key="18">
    <source>
        <dbReference type="SMART" id="SM00642"/>
    </source>
</evidence>
<evidence type="ECO:0000256" key="6">
    <source>
        <dbReference type="ARBA" id="ARBA00022490"/>
    </source>
</evidence>
<dbReference type="GO" id="GO:0033942">
    <property type="term" value="F:4-alpha-D-(1-&gt;4)-alpha-D-glucanotrehalose trehalohydrolase activity"/>
    <property type="evidence" value="ECO:0007669"/>
    <property type="project" value="UniProtKB-EC"/>
</dbReference>
<dbReference type="PANTHER" id="PTHR43651">
    <property type="entry name" value="1,4-ALPHA-GLUCAN-BRANCHING ENZYME"/>
    <property type="match status" value="1"/>
</dbReference>
<dbReference type="InterPro" id="IPR017853">
    <property type="entry name" value="GH"/>
</dbReference>
<evidence type="ECO:0000256" key="17">
    <source>
        <dbReference type="PIRSR" id="PIRSR006337-3"/>
    </source>
</evidence>
<evidence type="ECO:0000256" key="9">
    <source>
        <dbReference type="ARBA" id="ARBA00023295"/>
    </source>
</evidence>
<dbReference type="Gene3D" id="1.10.10.760">
    <property type="entry name" value="E-set domains of sugar-utilizing enzymes"/>
    <property type="match status" value="1"/>
</dbReference>
<feature type="binding site" evidence="16">
    <location>
        <begin position="306"/>
        <end position="310"/>
    </location>
    <ligand>
        <name>substrate</name>
    </ligand>
</feature>